<reference evidence="2 3" key="1">
    <citation type="submission" date="2019-06" db="EMBL/GenBank/DDBJ databases">
        <title>Sequencing the genomes of 1000 actinobacteria strains.</title>
        <authorList>
            <person name="Klenk H.-P."/>
        </authorList>
    </citation>
    <scope>NUCLEOTIDE SEQUENCE [LARGE SCALE GENOMIC DNA]</scope>
    <source>
        <strain evidence="2 3">DSM 46837</strain>
    </source>
</reference>
<feature type="domain" description="FAS1-like dehydratase" evidence="1">
    <location>
        <begin position="38"/>
        <end position="169"/>
    </location>
</feature>
<keyword evidence="3" id="KW-1185">Reference proteome</keyword>
<comment type="caution">
    <text evidence="2">The sequence shown here is derived from an EMBL/GenBank/DDBJ whole genome shotgun (WGS) entry which is preliminary data.</text>
</comment>
<dbReference type="InterPro" id="IPR029069">
    <property type="entry name" value="HotDog_dom_sf"/>
</dbReference>
<dbReference type="Proteomes" id="UP000319865">
    <property type="component" value="Unassembled WGS sequence"/>
</dbReference>
<evidence type="ECO:0000313" key="2">
    <source>
        <dbReference type="EMBL" id="TQN43066.1"/>
    </source>
</evidence>
<dbReference type="SUPFAM" id="SSF54637">
    <property type="entry name" value="Thioesterase/thiol ester dehydrase-isomerase"/>
    <property type="match status" value="1"/>
</dbReference>
<dbReference type="Gene3D" id="3.10.129.10">
    <property type="entry name" value="Hotdog Thioesterase"/>
    <property type="match status" value="1"/>
</dbReference>
<sequence>MERGERGRIMSGDLFEQTYERAKAVVGQVHQLPLGRMSKKEFQRFAYACGDVSPRYVDDDAARAEGFPEAVAPPLFLSGVMGWEPGPAEEDLRPDGTGKSETVGLPLEGLRLMGAGQDIELHHDVVDGMDIVAHISLDGVDLKQGRSGTLLLVRVLRRYVDGEGREVLTCRESFIAR</sequence>
<gene>
    <name evidence="2" type="ORF">FHU33_2488</name>
</gene>
<proteinExistence type="predicted"/>
<name>A0A543PG98_9ACTN</name>
<accession>A0A543PG98</accession>
<dbReference type="Pfam" id="PF13452">
    <property type="entry name" value="FAS1_DH_region"/>
    <property type="match status" value="1"/>
</dbReference>
<evidence type="ECO:0000313" key="3">
    <source>
        <dbReference type="Proteomes" id="UP000319865"/>
    </source>
</evidence>
<dbReference type="InterPro" id="IPR039569">
    <property type="entry name" value="FAS1-like_DH_region"/>
</dbReference>
<dbReference type="EMBL" id="VFQE01000001">
    <property type="protein sequence ID" value="TQN43066.1"/>
    <property type="molecule type" value="Genomic_DNA"/>
</dbReference>
<organism evidence="2 3">
    <name type="scientific">Blastococcus colisei</name>
    <dbReference type="NCBI Taxonomy" id="1564162"/>
    <lineage>
        <taxon>Bacteria</taxon>
        <taxon>Bacillati</taxon>
        <taxon>Actinomycetota</taxon>
        <taxon>Actinomycetes</taxon>
        <taxon>Geodermatophilales</taxon>
        <taxon>Geodermatophilaceae</taxon>
        <taxon>Blastococcus</taxon>
    </lineage>
</organism>
<dbReference type="AlphaFoldDB" id="A0A543PG98"/>
<evidence type="ECO:0000259" key="1">
    <source>
        <dbReference type="Pfam" id="PF13452"/>
    </source>
</evidence>
<protein>
    <submittedName>
        <fullName evidence="2">MaoC dehydratase-like protein</fullName>
    </submittedName>
</protein>